<sequence length="237" mass="27957">MQKERLLKLWKKFQKQMTSEELNNILERGICFSKIEIPHRILVTGMNPSFRQGDVARKENICEYNYQGIVEGGEDRYFLAFDKLFPEEYKQEVAYMDLLNFRETDQEMVWKFCNDPKGLELVAENLRLNQLFMEQVVRPRLIMVKNRGSWCFWGKEATADANIWMGYRFEHLEPLPCGELCRITGLVDHPDRVSDNELLETNLKGTLVLFTSHFQYQASDKLPTPELIARLCDMMEK</sequence>
<name>A0A3Q9IRQ3_9BACT</name>
<reference evidence="1 2" key="1">
    <citation type="submission" date="2018-10" db="EMBL/GenBank/DDBJ databases">
        <title>Butyricimonas faecalis sp. nov., isolated from human faeces and emended description of the genus Butyricimonas.</title>
        <authorList>
            <person name="Le Roy T."/>
            <person name="Van der Smissen P."/>
            <person name="Paquot A."/>
            <person name="Delzenne N."/>
            <person name="Muccioli G."/>
            <person name="Collet J.-F."/>
            <person name="Cani P.D."/>
        </authorList>
    </citation>
    <scope>NUCLEOTIDE SEQUENCE [LARGE SCALE GENOMIC DNA]</scope>
    <source>
        <strain evidence="1 2">H184</strain>
    </source>
</reference>
<gene>
    <name evidence="1" type="ORF">D8S85_18425</name>
</gene>
<protein>
    <submittedName>
        <fullName evidence="1">Uncharacterized protein</fullName>
    </submittedName>
</protein>
<evidence type="ECO:0000313" key="1">
    <source>
        <dbReference type="EMBL" id="AZS31325.1"/>
    </source>
</evidence>
<dbReference type="EMBL" id="CP032819">
    <property type="protein sequence ID" value="AZS31325.1"/>
    <property type="molecule type" value="Genomic_DNA"/>
</dbReference>
<dbReference type="KEGG" id="buy:D8S85_18425"/>
<keyword evidence="2" id="KW-1185">Reference proteome</keyword>
<evidence type="ECO:0000313" key="2">
    <source>
        <dbReference type="Proteomes" id="UP000270673"/>
    </source>
</evidence>
<accession>A0A3Q9IRQ3</accession>
<dbReference type="RefSeq" id="WP_106481860.1">
    <property type="nucleotide sequence ID" value="NZ_CP032819.1"/>
</dbReference>
<proteinExistence type="predicted"/>
<organism evidence="1 2">
    <name type="scientific">Butyricimonas faecalis</name>
    <dbReference type="NCBI Taxonomy" id="2093856"/>
    <lineage>
        <taxon>Bacteria</taxon>
        <taxon>Pseudomonadati</taxon>
        <taxon>Bacteroidota</taxon>
        <taxon>Bacteroidia</taxon>
        <taxon>Bacteroidales</taxon>
        <taxon>Odoribacteraceae</taxon>
        <taxon>Butyricimonas</taxon>
    </lineage>
</organism>
<dbReference type="AlphaFoldDB" id="A0A3Q9IRQ3"/>
<dbReference type="OrthoDB" id="1075501at2"/>
<dbReference type="Proteomes" id="UP000270673">
    <property type="component" value="Chromosome"/>
</dbReference>